<dbReference type="InterPro" id="IPR036366">
    <property type="entry name" value="PGBDSf"/>
</dbReference>
<keyword evidence="3" id="KW-0808">Transferase</keyword>
<keyword evidence="6 7" id="KW-0961">Cell wall biogenesis/degradation</keyword>
<dbReference type="InterPro" id="IPR036365">
    <property type="entry name" value="PGBD-like_sf"/>
</dbReference>
<keyword evidence="4 7" id="KW-0133">Cell shape</keyword>
<proteinExistence type="inferred from homology"/>
<evidence type="ECO:0000256" key="6">
    <source>
        <dbReference type="ARBA" id="ARBA00023316"/>
    </source>
</evidence>
<dbReference type="EMBL" id="CP071448">
    <property type="protein sequence ID" value="QSW90503.1"/>
    <property type="molecule type" value="Genomic_DNA"/>
</dbReference>
<accession>A0ABX7QJ66</accession>
<sequence>MKKLYFFLLVCSLIGCKKEEPKKIPAAIGKAPEIILTDERKVEIDTAILSTFKSETLKQFYASSDNKTVWGNLEKRKYVLSQLKNADKLGLEPEDYKASQLLKFESRISSLNDANLATYDILLTYNFEKFLNHLYKGKLNPKTLYSDWDLDEKTFDVNNVLIKAFNKNKLDSIVDNIQPKSLTYKELIKSLEIINSFPDEDIKTIESLKKITVKDTNSALIAIKQKLLFWKDMSGKDSLTNIYDAKTFESVKKFQARHGLADDGVIGPGTISALNYSKERRKQQIIANLERWRWYPNELAENYFIINIPDYSLNVVENQDTTLVRNVVVGTSKRRTPVITSILKTVVFNPTWTVPPTILKEDVVPAMKRNRNYLAKKNITIYDTSGNVVDPQAWNENKPGNYRYIQSPGYNNSLGLMKILFPNHHSVYLHDTNHRNYFVRSNRSLSSGCVRVENPLELAKHILNDSVRFSKDRIDTIIASKKTMSFKINKKYALYQWYWTAWCKKNQLIFRADIYNLDSDLYSKLRH</sequence>
<comment type="pathway">
    <text evidence="1 7">Cell wall biogenesis; peptidoglycan biosynthesis.</text>
</comment>
<dbReference type="Gene3D" id="2.40.440.10">
    <property type="entry name" value="L,D-transpeptidase catalytic domain-like"/>
    <property type="match status" value="1"/>
</dbReference>
<feature type="active site" description="Nucleophile" evidence="7">
    <location>
        <position position="449"/>
    </location>
</feature>
<comment type="similarity">
    <text evidence="2">Belongs to the YkuD family.</text>
</comment>
<dbReference type="InterPro" id="IPR002477">
    <property type="entry name" value="Peptidoglycan-bd-like"/>
</dbReference>
<dbReference type="InterPro" id="IPR052905">
    <property type="entry name" value="LD-transpeptidase_YkuD-like"/>
</dbReference>
<feature type="domain" description="L,D-TPase catalytic" evidence="8">
    <location>
        <begin position="302"/>
        <end position="477"/>
    </location>
</feature>
<evidence type="ECO:0000313" key="9">
    <source>
        <dbReference type="EMBL" id="QSW90503.1"/>
    </source>
</evidence>
<dbReference type="Pfam" id="PF01471">
    <property type="entry name" value="PG_binding_1"/>
    <property type="match status" value="1"/>
</dbReference>
<evidence type="ECO:0000256" key="5">
    <source>
        <dbReference type="ARBA" id="ARBA00022984"/>
    </source>
</evidence>
<keyword evidence="10" id="KW-1185">Reference proteome</keyword>
<evidence type="ECO:0000259" key="8">
    <source>
        <dbReference type="PROSITE" id="PS52029"/>
    </source>
</evidence>
<gene>
    <name evidence="9" type="ORF">J0383_06760</name>
</gene>
<dbReference type="Pfam" id="PF03734">
    <property type="entry name" value="YkuD"/>
    <property type="match status" value="1"/>
</dbReference>
<keyword evidence="5 7" id="KW-0573">Peptidoglycan synthesis</keyword>
<evidence type="ECO:0000256" key="7">
    <source>
        <dbReference type="PROSITE-ProRule" id="PRU01373"/>
    </source>
</evidence>
<dbReference type="Pfam" id="PF20142">
    <property type="entry name" value="Scaffold"/>
    <property type="match status" value="1"/>
</dbReference>
<name>A0ABX7QJ66_9FLAO</name>
<protein>
    <submittedName>
        <fullName evidence="9">L,D-transpeptidase family protein</fullName>
    </submittedName>
</protein>
<dbReference type="SUPFAM" id="SSF47090">
    <property type="entry name" value="PGBD-like"/>
    <property type="match status" value="1"/>
</dbReference>
<evidence type="ECO:0000256" key="3">
    <source>
        <dbReference type="ARBA" id="ARBA00022679"/>
    </source>
</evidence>
<dbReference type="InterPro" id="IPR038063">
    <property type="entry name" value="Transpep_catalytic_dom"/>
</dbReference>
<dbReference type="PROSITE" id="PS51257">
    <property type="entry name" value="PROKAR_LIPOPROTEIN"/>
    <property type="match status" value="1"/>
</dbReference>
<dbReference type="SUPFAM" id="SSF141523">
    <property type="entry name" value="L,D-transpeptidase catalytic domain-like"/>
    <property type="match status" value="1"/>
</dbReference>
<evidence type="ECO:0000313" key="10">
    <source>
        <dbReference type="Proteomes" id="UP000663440"/>
    </source>
</evidence>
<dbReference type="PROSITE" id="PS52029">
    <property type="entry name" value="LD_TPASE"/>
    <property type="match status" value="1"/>
</dbReference>
<dbReference type="CDD" id="cd16913">
    <property type="entry name" value="YkuD_like"/>
    <property type="match status" value="1"/>
</dbReference>
<dbReference type="PANTHER" id="PTHR41533:SF2">
    <property type="entry name" value="BLR7131 PROTEIN"/>
    <property type="match status" value="1"/>
</dbReference>
<dbReference type="RefSeq" id="WP_207297659.1">
    <property type="nucleotide sequence ID" value="NZ_CP071448.1"/>
</dbReference>
<dbReference type="InterPro" id="IPR045380">
    <property type="entry name" value="LD_TPept_scaffold_dom"/>
</dbReference>
<dbReference type="InterPro" id="IPR005490">
    <property type="entry name" value="LD_TPept_cat_dom"/>
</dbReference>
<reference evidence="9 10" key="1">
    <citation type="submission" date="2021-03" db="EMBL/GenBank/DDBJ databases">
        <title>Flavobacterium kribbensis sp. nov, an endophytic bacteria, isolated from soybean.</title>
        <authorList>
            <person name="Lee J."/>
            <person name="Seo J."/>
        </authorList>
    </citation>
    <scope>NUCLEOTIDE SEQUENCE [LARGE SCALE GENOMIC DNA]</scope>
    <source>
        <strain evidence="9 10">BB8</strain>
    </source>
</reference>
<organism evidence="9 10">
    <name type="scientific">Flavobacterium endoglycinae</name>
    <dbReference type="NCBI Taxonomy" id="2816357"/>
    <lineage>
        <taxon>Bacteria</taxon>
        <taxon>Pseudomonadati</taxon>
        <taxon>Bacteroidota</taxon>
        <taxon>Flavobacteriia</taxon>
        <taxon>Flavobacteriales</taxon>
        <taxon>Flavobacteriaceae</taxon>
        <taxon>Flavobacterium</taxon>
    </lineage>
</organism>
<dbReference type="Proteomes" id="UP000663440">
    <property type="component" value="Chromosome"/>
</dbReference>
<dbReference type="PANTHER" id="PTHR41533">
    <property type="entry name" value="L,D-TRANSPEPTIDASE HI_1667-RELATED"/>
    <property type="match status" value="1"/>
</dbReference>
<evidence type="ECO:0000256" key="2">
    <source>
        <dbReference type="ARBA" id="ARBA00005992"/>
    </source>
</evidence>
<feature type="active site" description="Proton donor/acceptor" evidence="7">
    <location>
        <position position="430"/>
    </location>
</feature>
<evidence type="ECO:0000256" key="4">
    <source>
        <dbReference type="ARBA" id="ARBA00022960"/>
    </source>
</evidence>
<dbReference type="Gene3D" id="1.10.101.10">
    <property type="entry name" value="PGBD-like superfamily/PGBD"/>
    <property type="match status" value="1"/>
</dbReference>
<evidence type="ECO:0000256" key="1">
    <source>
        <dbReference type="ARBA" id="ARBA00004752"/>
    </source>
</evidence>